<organism evidence="3 6">
    <name type="scientific">Myxococcus virescens</name>
    <dbReference type="NCBI Taxonomy" id="83456"/>
    <lineage>
        <taxon>Bacteria</taxon>
        <taxon>Pseudomonadati</taxon>
        <taxon>Myxococcota</taxon>
        <taxon>Myxococcia</taxon>
        <taxon>Myxococcales</taxon>
        <taxon>Cystobacterineae</taxon>
        <taxon>Myxococcaceae</taxon>
        <taxon>Myxococcus</taxon>
    </lineage>
</organism>
<dbReference type="EMBL" id="BJVY01000032">
    <property type="protein sequence ID" value="GEL73286.1"/>
    <property type="molecule type" value="Genomic_DNA"/>
</dbReference>
<reference evidence="3 6" key="2">
    <citation type="submission" date="2019-07" db="EMBL/GenBank/DDBJ databases">
        <title>Whole genome shotgun sequence of Myxococcus virescens NBRC 100334.</title>
        <authorList>
            <person name="Hosoyama A."/>
            <person name="Uohara A."/>
            <person name="Ohji S."/>
            <person name="Ichikawa N."/>
        </authorList>
    </citation>
    <scope>NUCLEOTIDE SEQUENCE [LARGE SCALE GENOMIC DNA]</scope>
    <source>
        <strain evidence="3 6">NBRC 100334</strain>
    </source>
</reference>
<feature type="chain" id="PRO_5023139765" description="DUF3943 domain-containing protein" evidence="1">
    <location>
        <begin position="30"/>
        <end position="496"/>
    </location>
</feature>
<dbReference type="EMBL" id="FNAJ01000008">
    <property type="protein sequence ID" value="SDE57088.1"/>
    <property type="molecule type" value="Genomic_DNA"/>
</dbReference>
<dbReference type="Pfam" id="PF13084">
    <property type="entry name" value="DUF3943"/>
    <property type="match status" value="1"/>
</dbReference>
<accession>A0A511HI83</accession>
<dbReference type="Proteomes" id="UP000198717">
    <property type="component" value="Unassembled WGS sequence"/>
</dbReference>
<keyword evidence="5" id="KW-1185">Reference proteome</keyword>
<dbReference type="AlphaFoldDB" id="A0A511HI83"/>
<evidence type="ECO:0000313" key="6">
    <source>
        <dbReference type="Proteomes" id="UP000321224"/>
    </source>
</evidence>
<dbReference type="InterPro" id="IPR025079">
    <property type="entry name" value="DUF3943"/>
</dbReference>
<evidence type="ECO:0000313" key="4">
    <source>
        <dbReference type="EMBL" id="SDE57088.1"/>
    </source>
</evidence>
<evidence type="ECO:0000259" key="2">
    <source>
        <dbReference type="Pfam" id="PF13084"/>
    </source>
</evidence>
<evidence type="ECO:0000256" key="1">
    <source>
        <dbReference type="SAM" id="SignalP"/>
    </source>
</evidence>
<feature type="signal peptide" evidence="1">
    <location>
        <begin position="1"/>
        <end position="29"/>
    </location>
</feature>
<sequence length="496" mass="53151">MHAMNPLPVHRVSGLLLVFSLVSGGDAGAAPADAPLVSEACVEAVPAEPRLLVPELVHPPRRAIWNAPDGGGRNFVVPIVEMGAFHAIFWGTAKLLGKPYADISLETMRRNVADGWAWDEDAFATNALGHPYQGSLAYTAARSSGFGFWGSVPFTVASSVLWELFMESETPSTNDLITTSIGGVVLGEVLHRTALAILDEGEPTVARSVLSLLVEPVGGINRYLFGRRKNDFLPVQGNFLQLMAGLTSNVDNYNDIDGTRFDVPNKMEGHLGVEMVYGPPQLTTSDYDQPFDYFTLTARMGFSRDTLTVGFFSRGLLYGDRFEFRSISGLWGLMAGYDFANPNTLRVSTVSLGIGGVAQVPLTSQLTLDVTANMAGVPFGHGGGLTSPESARDYHFGPGAQSAFELGLVRRGVGRVGVSVRNYLISGAFLGEGVELITYATARAELLLADQHGVALEAFVANRAGEFGSVSDAIRQRATQIRLLWTVSKGTGFGTR</sequence>
<protein>
    <recommendedName>
        <fullName evidence="2">DUF3943 domain-containing protein</fullName>
    </recommendedName>
</protein>
<evidence type="ECO:0000313" key="5">
    <source>
        <dbReference type="Proteomes" id="UP000198717"/>
    </source>
</evidence>
<dbReference type="Proteomes" id="UP000321224">
    <property type="component" value="Unassembled WGS sequence"/>
</dbReference>
<feature type="domain" description="DUF3943" evidence="2">
    <location>
        <begin position="115"/>
        <end position="217"/>
    </location>
</feature>
<proteinExistence type="predicted"/>
<comment type="caution">
    <text evidence="3">The sequence shown here is derived from an EMBL/GenBank/DDBJ whole genome shotgun (WGS) entry which is preliminary data.</text>
</comment>
<reference evidence="4 5" key="1">
    <citation type="submission" date="2016-10" db="EMBL/GenBank/DDBJ databases">
        <authorList>
            <person name="Varghese N."/>
            <person name="Submissions S."/>
        </authorList>
    </citation>
    <scope>NUCLEOTIDE SEQUENCE [LARGE SCALE GENOMIC DNA]</scope>
    <source>
        <strain evidence="4 5">DSM 2260</strain>
    </source>
</reference>
<keyword evidence="1" id="KW-0732">Signal</keyword>
<evidence type="ECO:0000313" key="3">
    <source>
        <dbReference type="EMBL" id="GEL73286.1"/>
    </source>
</evidence>
<gene>
    <name evidence="3" type="ORF">MVI01_50700</name>
    <name evidence="4" type="ORF">SAMN04488504_108302</name>
</gene>
<name>A0A511HI83_9BACT</name>